<evidence type="ECO:0000313" key="2">
    <source>
        <dbReference type="EMBL" id="SEU00289.1"/>
    </source>
</evidence>
<evidence type="ECO:0000313" key="3">
    <source>
        <dbReference type="Proteomes" id="UP000199320"/>
    </source>
</evidence>
<evidence type="ECO:0000313" key="4">
    <source>
        <dbReference type="Proteomes" id="UP000324021"/>
    </source>
</evidence>
<organism evidence="1 4">
    <name type="scientific">Natrinema hispanicum</name>
    <dbReference type="NCBI Taxonomy" id="392421"/>
    <lineage>
        <taxon>Archaea</taxon>
        <taxon>Methanobacteriati</taxon>
        <taxon>Methanobacteriota</taxon>
        <taxon>Stenosarchaea group</taxon>
        <taxon>Halobacteria</taxon>
        <taxon>Halobacteriales</taxon>
        <taxon>Natrialbaceae</taxon>
        <taxon>Natrinema</taxon>
    </lineage>
</organism>
<dbReference type="Proteomes" id="UP000199320">
    <property type="component" value="Unassembled WGS sequence"/>
</dbReference>
<keyword evidence="3" id="KW-1185">Reference proteome</keyword>
<name>A0A1G6T2Z4_9EURY</name>
<reference evidence="2" key="2">
    <citation type="submission" date="2016-10" db="EMBL/GenBank/DDBJ databases">
        <authorList>
            <person name="de Groot N.N."/>
        </authorList>
    </citation>
    <scope>NUCLEOTIDE SEQUENCE [LARGE SCALE GENOMIC DNA]</scope>
    <source>
        <strain evidence="2">CDM_6</strain>
    </source>
</reference>
<accession>A0A1G6T2Z4</accession>
<proteinExistence type="predicted"/>
<dbReference type="STRING" id="392421.SAMN04488694_12520"/>
<gene>
    <name evidence="2" type="ORF">SAMN04488694_12520</name>
    <name evidence="1" type="ORF">SAMN05192552_101613</name>
</gene>
<protein>
    <submittedName>
        <fullName evidence="1">Uncharacterized protein</fullName>
    </submittedName>
</protein>
<sequence length="47" mass="5621">MGDSRDTNEGDREIDLVFEWHQLCHACGERKWFSGLICDECRNRHRV</sequence>
<reference evidence="3 4" key="1">
    <citation type="submission" date="2016-10" db="EMBL/GenBank/DDBJ databases">
        <authorList>
            <person name="Varghese N."/>
            <person name="Submissions S."/>
        </authorList>
    </citation>
    <scope>NUCLEOTIDE SEQUENCE [LARGE SCALE GENOMIC DNA]</scope>
    <source>
        <strain evidence="1 4">CDM_1</strain>
        <strain evidence="3">CDM_6</strain>
    </source>
</reference>
<evidence type="ECO:0000313" key="1">
    <source>
        <dbReference type="EMBL" id="SDD23550.1"/>
    </source>
</evidence>
<dbReference type="AlphaFoldDB" id="A0A1G6T2Z4"/>
<dbReference type="EMBL" id="FMZP01000016">
    <property type="protein sequence ID" value="SDD23550.1"/>
    <property type="molecule type" value="Genomic_DNA"/>
</dbReference>
<dbReference type="EMBL" id="FOIC01000025">
    <property type="protein sequence ID" value="SEU00289.1"/>
    <property type="molecule type" value="Genomic_DNA"/>
</dbReference>
<dbReference type="Proteomes" id="UP000324021">
    <property type="component" value="Unassembled WGS sequence"/>
</dbReference>